<dbReference type="Proteomes" id="UP001604336">
    <property type="component" value="Unassembled WGS sequence"/>
</dbReference>
<dbReference type="AlphaFoldDB" id="A0ABD1UIC0"/>
<comment type="caution">
    <text evidence="1">The sequence shown here is derived from an EMBL/GenBank/DDBJ whole genome shotgun (WGS) entry which is preliminary data.</text>
</comment>
<dbReference type="EMBL" id="JBFOLK010000003">
    <property type="protein sequence ID" value="KAL2524706.1"/>
    <property type="molecule type" value="Genomic_DNA"/>
</dbReference>
<name>A0ABD1UIC0_9LAMI</name>
<reference evidence="2" key="1">
    <citation type="submission" date="2024-07" db="EMBL/GenBank/DDBJ databases">
        <title>Two chromosome-level genome assemblies of Korean endemic species Abeliophyllum distichum and Forsythia ovata (Oleaceae).</title>
        <authorList>
            <person name="Jang H."/>
        </authorList>
    </citation>
    <scope>NUCLEOTIDE SEQUENCE [LARGE SCALE GENOMIC DNA]</scope>
</reference>
<gene>
    <name evidence="1" type="ORF">Adt_09760</name>
</gene>
<accession>A0ABD1UIC0</accession>
<organism evidence="1 2">
    <name type="scientific">Abeliophyllum distichum</name>
    <dbReference type="NCBI Taxonomy" id="126358"/>
    <lineage>
        <taxon>Eukaryota</taxon>
        <taxon>Viridiplantae</taxon>
        <taxon>Streptophyta</taxon>
        <taxon>Embryophyta</taxon>
        <taxon>Tracheophyta</taxon>
        <taxon>Spermatophyta</taxon>
        <taxon>Magnoliopsida</taxon>
        <taxon>eudicotyledons</taxon>
        <taxon>Gunneridae</taxon>
        <taxon>Pentapetalae</taxon>
        <taxon>asterids</taxon>
        <taxon>lamiids</taxon>
        <taxon>Lamiales</taxon>
        <taxon>Oleaceae</taxon>
        <taxon>Forsythieae</taxon>
        <taxon>Abeliophyllum</taxon>
    </lineage>
</organism>
<evidence type="ECO:0000313" key="2">
    <source>
        <dbReference type="Proteomes" id="UP001604336"/>
    </source>
</evidence>
<sequence length="110" mass="12178">MANTESTNHSTSSTVVPPLLGDNYTSPFGMNLTQSPAVKLDKNNFLLWKNMIMPVIRGHNLEGFILGTKVCPPEFIAVQTTGIQMDENATTTVEMAQNLEYNKWVTTDQS</sequence>
<evidence type="ECO:0008006" key="3">
    <source>
        <dbReference type="Google" id="ProtNLM"/>
    </source>
</evidence>
<keyword evidence="2" id="KW-1185">Reference proteome</keyword>
<protein>
    <recommendedName>
        <fullName evidence="3">Retrotransposon Copia-like N-terminal domain-containing protein</fullName>
    </recommendedName>
</protein>
<proteinExistence type="predicted"/>
<evidence type="ECO:0000313" key="1">
    <source>
        <dbReference type="EMBL" id="KAL2524706.1"/>
    </source>
</evidence>